<dbReference type="SUPFAM" id="SSF161098">
    <property type="entry name" value="MetI-like"/>
    <property type="match status" value="1"/>
</dbReference>
<comment type="similarity">
    <text evidence="2">Belongs to the binding-protein-dependent transport system permease family. CysTW subfamily.</text>
</comment>
<evidence type="ECO:0000256" key="7">
    <source>
        <dbReference type="ARBA" id="ARBA00023136"/>
    </source>
</evidence>
<dbReference type="AlphaFoldDB" id="A0A9D1NBN7"/>
<evidence type="ECO:0000256" key="8">
    <source>
        <dbReference type="RuleBase" id="RU363032"/>
    </source>
</evidence>
<dbReference type="GO" id="GO:0005886">
    <property type="term" value="C:plasma membrane"/>
    <property type="evidence" value="ECO:0007669"/>
    <property type="project" value="UniProtKB-SubCell"/>
</dbReference>
<keyword evidence="5 8" id="KW-0812">Transmembrane</keyword>
<gene>
    <name evidence="10" type="ORF">IAB14_00670</name>
</gene>
<dbReference type="PANTHER" id="PTHR42929">
    <property type="entry name" value="INNER MEMBRANE ABC TRANSPORTER PERMEASE PROTEIN YDCU-RELATED-RELATED"/>
    <property type="match status" value="1"/>
</dbReference>
<dbReference type="CDD" id="cd06261">
    <property type="entry name" value="TM_PBP2"/>
    <property type="match status" value="1"/>
</dbReference>
<evidence type="ECO:0000256" key="3">
    <source>
        <dbReference type="ARBA" id="ARBA00022448"/>
    </source>
</evidence>
<evidence type="ECO:0000256" key="5">
    <source>
        <dbReference type="ARBA" id="ARBA00022692"/>
    </source>
</evidence>
<keyword evidence="4" id="KW-1003">Cell membrane</keyword>
<evidence type="ECO:0000256" key="6">
    <source>
        <dbReference type="ARBA" id="ARBA00022989"/>
    </source>
</evidence>
<feature type="transmembrane region" description="Helical" evidence="8">
    <location>
        <begin position="20"/>
        <end position="43"/>
    </location>
</feature>
<protein>
    <submittedName>
        <fullName evidence="10">ABC transporter permease</fullName>
    </submittedName>
</protein>
<organism evidence="10 11">
    <name type="scientific">Candidatus Stercoripulliclostridium merdipullorum</name>
    <dbReference type="NCBI Taxonomy" id="2840952"/>
    <lineage>
        <taxon>Bacteria</taxon>
        <taxon>Bacillati</taxon>
        <taxon>Bacillota</taxon>
        <taxon>Clostridia</taxon>
        <taxon>Eubacteriales</taxon>
        <taxon>Candidatus Stercoripulliclostridium</taxon>
    </lineage>
</organism>
<dbReference type="GO" id="GO:0055085">
    <property type="term" value="P:transmembrane transport"/>
    <property type="evidence" value="ECO:0007669"/>
    <property type="project" value="InterPro"/>
</dbReference>
<dbReference type="Gene3D" id="1.10.3720.10">
    <property type="entry name" value="MetI-like"/>
    <property type="match status" value="1"/>
</dbReference>
<reference evidence="10" key="2">
    <citation type="journal article" date="2021" name="PeerJ">
        <title>Extensive microbial diversity within the chicken gut microbiome revealed by metagenomics and culture.</title>
        <authorList>
            <person name="Gilroy R."/>
            <person name="Ravi A."/>
            <person name="Getino M."/>
            <person name="Pursley I."/>
            <person name="Horton D.L."/>
            <person name="Alikhan N.F."/>
            <person name="Baker D."/>
            <person name="Gharbi K."/>
            <person name="Hall N."/>
            <person name="Watson M."/>
            <person name="Adriaenssens E.M."/>
            <person name="Foster-Nyarko E."/>
            <person name="Jarju S."/>
            <person name="Secka A."/>
            <person name="Antonio M."/>
            <person name="Oren A."/>
            <person name="Chaudhuri R.R."/>
            <person name="La Ragione R."/>
            <person name="Hildebrand F."/>
            <person name="Pallen M.J."/>
        </authorList>
    </citation>
    <scope>NUCLEOTIDE SEQUENCE</scope>
    <source>
        <strain evidence="10">23406</strain>
    </source>
</reference>
<dbReference type="PROSITE" id="PS50928">
    <property type="entry name" value="ABC_TM1"/>
    <property type="match status" value="1"/>
</dbReference>
<evidence type="ECO:0000259" key="9">
    <source>
        <dbReference type="PROSITE" id="PS50928"/>
    </source>
</evidence>
<reference evidence="10" key="1">
    <citation type="submission" date="2020-10" db="EMBL/GenBank/DDBJ databases">
        <authorList>
            <person name="Gilroy R."/>
        </authorList>
    </citation>
    <scope>NUCLEOTIDE SEQUENCE</scope>
    <source>
        <strain evidence="10">23406</strain>
    </source>
</reference>
<feature type="transmembrane region" description="Helical" evidence="8">
    <location>
        <begin position="99"/>
        <end position="118"/>
    </location>
</feature>
<keyword evidence="6 8" id="KW-1133">Transmembrane helix</keyword>
<dbReference type="Pfam" id="PF00528">
    <property type="entry name" value="BPD_transp_1"/>
    <property type="match status" value="1"/>
</dbReference>
<feature type="transmembrane region" description="Helical" evidence="8">
    <location>
        <begin position="186"/>
        <end position="206"/>
    </location>
</feature>
<comment type="subcellular location">
    <subcellularLocation>
        <location evidence="1 8">Cell membrane</location>
        <topology evidence="1 8">Multi-pass membrane protein</topology>
    </subcellularLocation>
</comment>
<evidence type="ECO:0000313" key="11">
    <source>
        <dbReference type="Proteomes" id="UP000886891"/>
    </source>
</evidence>
<name>A0A9D1NBN7_9FIRM</name>
<sequence>MKKLSSMIKNFRITRSVFSLPYVIFMMLFILAPLVLILVNAFLAEGKVTFDNFVNFFTNRAGLTVLLNSLLVGVITTGLCLLIGYPAAYLLSKQSSGRILVIFFMLPMWVNFLIRTLSTKAIFEAIGVELGWFTVIFGMVYNYLPFMILPLHTALAGIDKSYAEAAADLGANPVAAFVKTTLPMSVSGIISGITMVFVPTISTFAITEILSNRNIYLFGDSIQMKFLVSGDVGIGSVMSLIMLLFVLISNFILNRFHKKSETKGKNVW</sequence>
<comment type="caution">
    <text evidence="10">The sequence shown here is derived from an EMBL/GenBank/DDBJ whole genome shotgun (WGS) entry which is preliminary data.</text>
</comment>
<accession>A0A9D1NBN7</accession>
<dbReference type="InterPro" id="IPR000515">
    <property type="entry name" value="MetI-like"/>
</dbReference>
<feature type="transmembrane region" description="Helical" evidence="8">
    <location>
        <begin position="130"/>
        <end position="151"/>
    </location>
</feature>
<feature type="domain" description="ABC transmembrane type-1" evidence="9">
    <location>
        <begin position="66"/>
        <end position="253"/>
    </location>
</feature>
<keyword evidence="7 8" id="KW-0472">Membrane</keyword>
<dbReference type="PANTHER" id="PTHR42929:SF1">
    <property type="entry name" value="INNER MEMBRANE ABC TRANSPORTER PERMEASE PROTEIN YDCU-RELATED"/>
    <property type="match status" value="1"/>
</dbReference>
<dbReference type="Proteomes" id="UP000886891">
    <property type="component" value="Unassembled WGS sequence"/>
</dbReference>
<proteinExistence type="inferred from homology"/>
<dbReference type="EMBL" id="DVOH01000009">
    <property type="protein sequence ID" value="HIU99610.1"/>
    <property type="molecule type" value="Genomic_DNA"/>
</dbReference>
<dbReference type="InterPro" id="IPR035906">
    <property type="entry name" value="MetI-like_sf"/>
</dbReference>
<feature type="transmembrane region" description="Helical" evidence="8">
    <location>
        <begin position="226"/>
        <end position="253"/>
    </location>
</feature>
<evidence type="ECO:0000256" key="4">
    <source>
        <dbReference type="ARBA" id="ARBA00022475"/>
    </source>
</evidence>
<evidence type="ECO:0000256" key="1">
    <source>
        <dbReference type="ARBA" id="ARBA00004651"/>
    </source>
</evidence>
<evidence type="ECO:0000313" key="10">
    <source>
        <dbReference type="EMBL" id="HIU99610.1"/>
    </source>
</evidence>
<feature type="transmembrane region" description="Helical" evidence="8">
    <location>
        <begin position="63"/>
        <end position="87"/>
    </location>
</feature>
<keyword evidence="3 8" id="KW-0813">Transport</keyword>
<evidence type="ECO:0000256" key="2">
    <source>
        <dbReference type="ARBA" id="ARBA00007069"/>
    </source>
</evidence>